<dbReference type="Gene3D" id="1.10.1740.10">
    <property type="match status" value="1"/>
</dbReference>
<proteinExistence type="inferred from homology"/>
<dbReference type="GO" id="GO:0006352">
    <property type="term" value="P:DNA-templated transcription initiation"/>
    <property type="evidence" value="ECO:0007669"/>
    <property type="project" value="InterPro"/>
</dbReference>
<feature type="domain" description="RNA polymerase sigma-70 region 2" evidence="7">
    <location>
        <begin position="30"/>
        <end position="95"/>
    </location>
</feature>
<dbReference type="Gene3D" id="1.10.10.10">
    <property type="entry name" value="Winged helix-like DNA-binding domain superfamily/Winged helix DNA-binding domain"/>
    <property type="match status" value="1"/>
</dbReference>
<dbReference type="NCBIfam" id="TIGR02937">
    <property type="entry name" value="sigma70-ECF"/>
    <property type="match status" value="1"/>
</dbReference>
<keyword evidence="5" id="KW-0804">Transcription</keyword>
<dbReference type="InterPro" id="IPR036388">
    <property type="entry name" value="WH-like_DNA-bd_sf"/>
</dbReference>
<dbReference type="InterPro" id="IPR014284">
    <property type="entry name" value="RNA_pol_sigma-70_dom"/>
</dbReference>
<evidence type="ECO:0000313" key="10">
    <source>
        <dbReference type="Proteomes" id="UP000588068"/>
    </source>
</evidence>
<evidence type="ECO:0000259" key="8">
    <source>
        <dbReference type="Pfam" id="PF08281"/>
    </source>
</evidence>
<gene>
    <name evidence="9" type="ORF">HNQ60_002854</name>
</gene>
<evidence type="ECO:0000313" key="9">
    <source>
        <dbReference type="EMBL" id="MBB6093973.1"/>
    </source>
</evidence>
<protein>
    <submittedName>
        <fullName evidence="9">RNA polymerase sigma-70 factor (ECF subfamily)</fullName>
    </submittedName>
</protein>
<keyword evidence="4" id="KW-0238">DNA-binding</keyword>
<evidence type="ECO:0000256" key="2">
    <source>
        <dbReference type="ARBA" id="ARBA00023015"/>
    </source>
</evidence>
<dbReference type="AlphaFoldDB" id="A0A841HMK0"/>
<dbReference type="GO" id="GO:0016987">
    <property type="term" value="F:sigma factor activity"/>
    <property type="evidence" value="ECO:0007669"/>
    <property type="project" value="UniProtKB-KW"/>
</dbReference>
<dbReference type="RefSeq" id="WP_221304202.1">
    <property type="nucleotide sequence ID" value="NZ_JACHHZ010000003.1"/>
</dbReference>
<dbReference type="InterPro" id="IPR007627">
    <property type="entry name" value="RNA_pol_sigma70_r2"/>
</dbReference>
<dbReference type="InterPro" id="IPR013249">
    <property type="entry name" value="RNA_pol_sigma70_r4_t2"/>
</dbReference>
<dbReference type="EMBL" id="JACHHZ010000003">
    <property type="protein sequence ID" value="MBB6093973.1"/>
    <property type="molecule type" value="Genomic_DNA"/>
</dbReference>
<dbReference type="Pfam" id="PF08281">
    <property type="entry name" value="Sigma70_r4_2"/>
    <property type="match status" value="1"/>
</dbReference>
<dbReference type="SUPFAM" id="SSF88946">
    <property type="entry name" value="Sigma2 domain of RNA polymerase sigma factors"/>
    <property type="match status" value="1"/>
</dbReference>
<dbReference type="PANTHER" id="PTHR43133:SF8">
    <property type="entry name" value="RNA POLYMERASE SIGMA FACTOR HI_1459-RELATED"/>
    <property type="match status" value="1"/>
</dbReference>
<dbReference type="CDD" id="cd06171">
    <property type="entry name" value="Sigma70_r4"/>
    <property type="match status" value="1"/>
</dbReference>
<organism evidence="9 10">
    <name type="scientific">Povalibacter uvarum</name>
    <dbReference type="NCBI Taxonomy" id="732238"/>
    <lineage>
        <taxon>Bacteria</taxon>
        <taxon>Pseudomonadati</taxon>
        <taxon>Pseudomonadota</taxon>
        <taxon>Gammaproteobacteria</taxon>
        <taxon>Steroidobacterales</taxon>
        <taxon>Steroidobacteraceae</taxon>
        <taxon>Povalibacter</taxon>
    </lineage>
</organism>
<evidence type="ECO:0000256" key="3">
    <source>
        <dbReference type="ARBA" id="ARBA00023082"/>
    </source>
</evidence>
<dbReference type="SUPFAM" id="SSF88659">
    <property type="entry name" value="Sigma3 and sigma4 domains of RNA polymerase sigma factors"/>
    <property type="match status" value="1"/>
</dbReference>
<comment type="similarity">
    <text evidence="1">Belongs to the sigma-70 factor family. ECF subfamily.</text>
</comment>
<name>A0A841HMK0_9GAMM</name>
<reference evidence="9 10" key="1">
    <citation type="submission" date="2020-08" db="EMBL/GenBank/DDBJ databases">
        <title>Genomic Encyclopedia of Type Strains, Phase IV (KMG-IV): sequencing the most valuable type-strain genomes for metagenomic binning, comparative biology and taxonomic classification.</title>
        <authorList>
            <person name="Goeker M."/>
        </authorList>
    </citation>
    <scope>NUCLEOTIDE SEQUENCE [LARGE SCALE GENOMIC DNA]</scope>
    <source>
        <strain evidence="9 10">DSM 26723</strain>
    </source>
</reference>
<feature type="region of interest" description="Disordered" evidence="6">
    <location>
        <begin position="91"/>
        <end position="128"/>
    </location>
</feature>
<dbReference type="InterPro" id="IPR013324">
    <property type="entry name" value="RNA_pol_sigma_r3/r4-like"/>
</dbReference>
<sequence length="192" mass="21927">MKERQADTGPSDEALMQLYAQGDQEAFRTLYLRHRGRLHRFIRRIARDKSVADEVFQETWIAIIDGRSRYVATARFVTFLFSIAQKRLAHHRRQGRTQGSNTEASADLGESTALAQSSDEPDRSAENESLGRALLHAVEQLPIEQREAFLLKAEGDLTVTEIAEVTGVGSETAKSRLRYAFNRLRHELRTWR</sequence>
<evidence type="ECO:0000259" key="7">
    <source>
        <dbReference type="Pfam" id="PF04542"/>
    </source>
</evidence>
<dbReference type="Pfam" id="PF04542">
    <property type="entry name" value="Sigma70_r2"/>
    <property type="match status" value="1"/>
</dbReference>
<evidence type="ECO:0000256" key="6">
    <source>
        <dbReference type="SAM" id="MobiDB-lite"/>
    </source>
</evidence>
<dbReference type="InterPro" id="IPR039425">
    <property type="entry name" value="RNA_pol_sigma-70-like"/>
</dbReference>
<accession>A0A841HMK0</accession>
<dbReference type="GO" id="GO:0003677">
    <property type="term" value="F:DNA binding"/>
    <property type="evidence" value="ECO:0007669"/>
    <property type="project" value="UniProtKB-KW"/>
</dbReference>
<dbReference type="PANTHER" id="PTHR43133">
    <property type="entry name" value="RNA POLYMERASE ECF-TYPE SIGMA FACTO"/>
    <property type="match status" value="1"/>
</dbReference>
<evidence type="ECO:0000256" key="4">
    <source>
        <dbReference type="ARBA" id="ARBA00023125"/>
    </source>
</evidence>
<feature type="domain" description="RNA polymerase sigma factor 70 region 4 type 2" evidence="8">
    <location>
        <begin position="132"/>
        <end position="180"/>
    </location>
</feature>
<dbReference type="InterPro" id="IPR013325">
    <property type="entry name" value="RNA_pol_sigma_r2"/>
</dbReference>
<keyword evidence="3" id="KW-0731">Sigma factor</keyword>
<evidence type="ECO:0000256" key="5">
    <source>
        <dbReference type="ARBA" id="ARBA00023163"/>
    </source>
</evidence>
<dbReference type="Proteomes" id="UP000588068">
    <property type="component" value="Unassembled WGS sequence"/>
</dbReference>
<keyword evidence="10" id="KW-1185">Reference proteome</keyword>
<comment type="caution">
    <text evidence="9">The sequence shown here is derived from an EMBL/GenBank/DDBJ whole genome shotgun (WGS) entry which is preliminary data.</text>
</comment>
<evidence type="ECO:0000256" key="1">
    <source>
        <dbReference type="ARBA" id="ARBA00010641"/>
    </source>
</evidence>
<keyword evidence="2" id="KW-0805">Transcription regulation</keyword>